<keyword evidence="1" id="KW-0472">Membrane</keyword>
<evidence type="ECO:0000256" key="1">
    <source>
        <dbReference type="SAM" id="Phobius"/>
    </source>
</evidence>
<evidence type="ECO:0008006" key="4">
    <source>
        <dbReference type="Google" id="ProtNLM"/>
    </source>
</evidence>
<dbReference type="AlphaFoldDB" id="U2KWA2"/>
<feature type="transmembrane region" description="Helical" evidence="1">
    <location>
        <begin position="43"/>
        <end position="63"/>
    </location>
</feature>
<proteinExistence type="predicted"/>
<evidence type="ECO:0000313" key="3">
    <source>
        <dbReference type="Proteomes" id="UP000016617"/>
    </source>
</evidence>
<feature type="transmembrane region" description="Helical" evidence="1">
    <location>
        <begin position="96"/>
        <end position="117"/>
    </location>
</feature>
<accession>U2KWA2</accession>
<comment type="caution">
    <text evidence="2">The sequence shown here is derived from an EMBL/GenBank/DDBJ whole genome shotgun (WGS) entry which is preliminary data.</text>
</comment>
<keyword evidence="1" id="KW-1133">Transmembrane helix</keyword>
<name>U2KWA2_9STRE</name>
<feature type="transmembrane region" description="Helical" evidence="1">
    <location>
        <begin position="216"/>
        <end position="234"/>
    </location>
</feature>
<dbReference type="Proteomes" id="UP000016617">
    <property type="component" value="Unassembled WGS sequence"/>
</dbReference>
<evidence type="ECO:0000313" key="2">
    <source>
        <dbReference type="EMBL" id="ERJ79113.1"/>
    </source>
</evidence>
<feature type="transmembrane region" description="Helical" evidence="1">
    <location>
        <begin position="123"/>
        <end position="147"/>
    </location>
</feature>
<sequence length="245" mass="28212">MIRRFNMPKFIQLKQVIRNKRFLLFTIFIPIVWYAFLHNVQSISSNIILGIAVFIGIIGNSLATFSKRISSNIDFYAFESRFTHYSIKNYLFDQTFIQIVLNTLIFFAILFSAVAFFKFPIASIVFVQFLLLMLMGIYFSIIGFVMGVRLDTKIIDTVSFPIIIVASLTIIPFKNLGASGNFVDILSKIQMIFPGYYYSSIINALMKDNPVKTNDILLFLVTFFLNIIVLYFLIPHGQLKQRVAK</sequence>
<dbReference type="PATRIC" id="fig|1227275.3.peg.14"/>
<protein>
    <recommendedName>
        <fullName evidence="4">ABC-2 type transporter</fullName>
    </recommendedName>
</protein>
<reference evidence="2 3" key="1">
    <citation type="submission" date="2013-06" db="EMBL/GenBank/DDBJ databases">
        <authorList>
            <person name="Weinstock G."/>
            <person name="Sodergren E."/>
            <person name="Lobos E.A."/>
            <person name="Fulton L."/>
            <person name="Fulton R."/>
            <person name="Courtney L."/>
            <person name="Fronick C."/>
            <person name="O'Laughlin M."/>
            <person name="Godfrey J."/>
            <person name="Wilson R.M."/>
            <person name="Miner T."/>
            <person name="Farmer C."/>
            <person name="Delehaunty K."/>
            <person name="Cordes M."/>
            <person name="Minx P."/>
            <person name="Tomlinson C."/>
            <person name="Chen J."/>
            <person name="Wollam A."/>
            <person name="Pepin K.H."/>
            <person name="Bhonagiri V."/>
            <person name="Zhang X."/>
            <person name="Warren W."/>
            <person name="Mitreva M."/>
            <person name="Mardis E.R."/>
            <person name="Wilson R.K."/>
        </authorList>
    </citation>
    <scope>NUCLEOTIDE SEQUENCE [LARGE SCALE GENOMIC DNA]</scope>
    <source>
        <strain evidence="2 3">W1703</strain>
    </source>
</reference>
<dbReference type="HOGENOM" id="CLU_096428_0_0_9"/>
<feature type="transmembrane region" description="Helical" evidence="1">
    <location>
        <begin position="154"/>
        <end position="173"/>
    </location>
</feature>
<feature type="transmembrane region" description="Helical" evidence="1">
    <location>
        <begin position="21"/>
        <end position="37"/>
    </location>
</feature>
<organism evidence="2 3">
    <name type="scientific">Streptococcus sobrinus W1703</name>
    <dbReference type="NCBI Taxonomy" id="1227275"/>
    <lineage>
        <taxon>Bacteria</taxon>
        <taxon>Bacillati</taxon>
        <taxon>Bacillota</taxon>
        <taxon>Bacilli</taxon>
        <taxon>Lactobacillales</taxon>
        <taxon>Streptococcaceae</taxon>
        <taxon>Streptococcus</taxon>
    </lineage>
</organism>
<keyword evidence="1" id="KW-0812">Transmembrane</keyword>
<gene>
    <name evidence="2" type="ORF">HMPREF1557_00016</name>
</gene>
<dbReference type="EMBL" id="AWVA01000004">
    <property type="protein sequence ID" value="ERJ79113.1"/>
    <property type="molecule type" value="Genomic_DNA"/>
</dbReference>